<dbReference type="Pfam" id="PF06477">
    <property type="entry name" value="DUF1091"/>
    <property type="match status" value="1"/>
</dbReference>
<evidence type="ECO:0000313" key="4">
    <source>
        <dbReference type="Proteomes" id="UP000295192"/>
    </source>
</evidence>
<name>A0A484BYG4_DRONA</name>
<dbReference type="Proteomes" id="UP000295192">
    <property type="component" value="Unassembled WGS sequence"/>
</dbReference>
<feature type="signal peptide" evidence="2">
    <location>
        <begin position="1"/>
        <end position="19"/>
    </location>
</feature>
<dbReference type="OrthoDB" id="7859518at2759"/>
<dbReference type="STRING" id="7232.A0A484BYG4"/>
<proteinExistence type="predicted"/>
<organism evidence="3 4">
    <name type="scientific">Drosophila navojoa</name>
    <name type="common">Fruit fly</name>
    <dbReference type="NCBI Taxonomy" id="7232"/>
    <lineage>
        <taxon>Eukaryota</taxon>
        <taxon>Metazoa</taxon>
        <taxon>Ecdysozoa</taxon>
        <taxon>Arthropoda</taxon>
        <taxon>Hexapoda</taxon>
        <taxon>Insecta</taxon>
        <taxon>Pterygota</taxon>
        <taxon>Neoptera</taxon>
        <taxon>Endopterygota</taxon>
        <taxon>Diptera</taxon>
        <taxon>Brachycera</taxon>
        <taxon>Muscomorpha</taxon>
        <taxon>Ephydroidea</taxon>
        <taxon>Drosophilidae</taxon>
        <taxon>Drosophila</taxon>
    </lineage>
</organism>
<evidence type="ECO:0000313" key="3">
    <source>
        <dbReference type="EMBL" id="TDG52691.1"/>
    </source>
</evidence>
<dbReference type="AlphaFoldDB" id="A0A484BYG4"/>
<dbReference type="InterPro" id="IPR010512">
    <property type="entry name" value="DUF1091"/>
</dbReference>
<gene>
    <name evidence="3" type="ORF">AWZ03_000924</name>
</gene>
<dbReference type="KEGG" id="dnv:108650663"/>
<evidence type="ECO:0000256" key="2">
    <source>
        <dbReference type="SAM" id="SignalP"/>
    </source>
</evidence>
<evidence type="ECO:0000256" key="1">
    <source>
        <dbReference type="SAM" id="MobiDB-lite"/>
    </source>
</evidence>
<feature type="chain" id="PRO_5019817122" evidence="2">
    <location>
        <begin position="20"/>
        <end position="199"/>
    </location>
</feature>
<feature type="region of interest" description="Disordered" evidence="1">
    <location>
        <begin position="179"/>
        <end position="199"/>
    </location>
</feature>
<keyword evidence="2" id="KW-0732">Signal</keyword>
<dbReference type="EMBL" id="LSRL02000003">
    <property type="protein sequence ID" value="TDG52691.1"/>
    <property type="molecule type" value="Genomic_DNA"/>
</dbReference>
<protein>
    <submittedName>
        <fullName evidence="3">Uncharacterized protein</fullName>
    </submittedName>
</protein>
<keyword evidence="4" id="KW-1185">Reference proteome</keyword>
<dbReference type="OMA" id="VHFPGKL"/>
<dbReference type="SMART" id="SM00697">
    <property type="entry name" value="DM8"/>
    <property type="match status" value="1"/>
</dbReference>
<feature type="compositionally biased region" description="Acidic residues" evidence="1">
    <location>
        <begin position="189"/>
        <end position="199"/>
    </location>
</feature>
<accession>A0A484BYG4</accession>
<sequence length="199" mass="22641">MSSYRGLLALSWLAAQALSLNMQIDEFYSKSFVPNDMLVSYDVRKPDALNFNLTVLVHFPGKLLIQVFVRRLDDVPGGPNSFVMLKLKNVDFCKSLESLRNMTNDKFHGEPLIPSTFLMSCPLMSGFYYVENATLDVSVLPWLIKDGRYFALLELVQVYEEVTRLINFRVKVTKKTPESELAGGKPETSSEDGFNDYNF</sequence>
<comment type="caution">
    <text evidence="3">The sequence shown here is derived from an EMBL/GenBank/DDBJ whole genome shotgun (WGS) entry which is preliminary data.</text>
</comment>
<reference evidence="3 4" key="1">
    <citation type="journal article" date="2019" name="J. Hered.">
        <title>An Improved Genome Assembly for Drosophila navojoa, the Basal Species in the mojavensis Cluster.</title>
        <authorList>
            <person name="Vanderlinde T."/>
            <person name="Dupim E.G."/>
            <person name="Nazario-Yepiz N.O."/>
            <person name="Carvalho A.B."/>
        </authorList>
    </citation>
    <scope>NUCLEOTIDE SEQUENCE [LARGE SCALE GENOMIC DNA]</scope>
    <source>
        <strain evidence="3">Navoj_Jal97</strain>
        <tissue evidence="3">Whole organism</tissue>
    </source>
</reference>